<dbReference type="Proteomes" id="UP001491310">
    <property type="component" value="Unassembled WGS sequence"/>
</dbReference>
<feature type="region of interest" description="Disordered" evidence="1">
    <location>
        <begin position="252"/>
        <end position="283"/>
    </location>
</feature>
<dbReference type="EMBL" id="JALJOT010000014">
    <property type="protein sequence ID" value="KAK9903536.1"/>
    <property type="molecule type" value="Genomic_DNA"/>
</dbReference>
<organism evidence="3 4">
    <name type="scientific">Coccomyxa subellipsoidea</name>
    <dbReference type="NCBI Taxonomy" id="248742"/>
    <lineage>
        <taxon>Eukaryota</taxon>
        <taxon>Viridiplantae</taxon>
        <taxon>Chlorophyta</taxon>
        <taxon>core chlorophytes</taxon>
        <taxon>Trebouxiophyceae</taxon>
        <taxon>Trebouxiophyceae incertae sedis</taxon>
        <taxon>Coccomyxaceae</taxon>
        <taxon>Coccomyxa</taxon>
    </lineage>
</organism>
<accession>A0ABR2YEA9</accession>
<evidence type="ECO:0008006" key="5">
    <source>
        <dbReference type="Google" id="ProtNLM"/>
    </source>
</evidence>
<keyword evidence="2" id="KW-1133">Transmembrane helix</keyword>
<evidence type="ECO:0000313" key="3">
    <source>
        <dbReference type="EMBL" id="KAK9903536.1"/>
    </source>
</evidence>
<evidence type="ECO:0000313" key="4">
    <source>
        <dbReference type="Proteomes" id="UP001491310"/>
    </source>
</evidence>
<feature type="region of interest" description="Disordered" evidence="1">
    <location>
        <begin position="308"/>
        <end position="341"/>
    </location>
</feature>
<evidence type="ECO:0000256" key="1">
    <source>
        <dbReference type="SAM" id="MobiDB-lite"/>
    </source>
</evidence>
<gene>
    <name evidence="3" type="ORF">WJX75_008168</name>
</gene>
<evidence type="ECO:0000256" key="2">
    <source>
        <dbReference type="SAM" id="Phobius"/>
    </source>
</evidence>
<comment type="caution">
    <text evidence="3">The sequence shown here is derived from an EMBL/GenBank/DDBJ whole genome shotgun (WGS) entry which is preliminary data.</text>
</comment>
<feature type="compositionally biased region" description="Gly residues" evidence="1">
    <location>
        <begin position="387"/>
        <end position="396"/>
    </location>
</feature>
<feature type="compositionally biased region" description="Low complexity" evidence="1">
    <location>
        <begin position="355"/>
        <end position="369"/>
    </location>
</feature>
<reference evidence="3 4" key="1">
    <citation type="journal article" date="2024" name="Nat. Commun.">
        <title>Phylogenomics reveals the evolutionary origins of lichenization in chlorophyte algae.</title>
        <authorList>
            <person name="Puginier C."/>
            <person name="Libourel C."/>
            <person name="Otte J."/>
            <person name="Skaloud P."/>
            <person name="Haon M."/>
            <person name="Grisel S."/>
            <person name="Petersen M."/>
            <person name="Berrin J.G."/>
            <person name="Delaux P.M."/>
            <person name="Dal Grande F."/>
            <person name="Keller J."/>
        </authorList>
    </citation>
    <scope>NUCLEOTIDE SEQUENCE [LARGE SCALE GENOMIC DNA]</scope>
    <source>
        <strain evidence="3 4">SAG 216-7</strain>
    </source>
</reference>
<sequence>MGVFGRRQKAQPVVEPAPRRQGCCPGISRAICSGILSLLFLSICGLSVAALVGYSRYWTYFTSNRSDPGAYNVQTGWLHFRTRDVDSSSLLDINFGLWVIGIICAATLAVSAILAFAEFFASVTNECGRHTAGLAFPMGIVLLGILIAYIAAAIFKVRDYTGNTTGTPFTVWPSWGWIVAIIASVLWFLVGMCASCMGPKTARQTLPTHTAAAGGAYPAAYPAAAPQKQRRGWFGRNKAAAAGAGAGAGAGAAAAPGQQYNAQPFNQPTGPARDMEMGAVPNSGTRYNNGHNGHNGEALAAGGVGAGAGAAAAHHHHNKERAAAAPGQGPLATGATGAQEPKRRGLFGFGKKRAAAQPAPAAGQTGNAADTGYARDTDYPREPPATGAGGAPGGAWAGSRLTQEEQANRANMAGRDAAPRGGPVEPSAPAMTTANQVPEKKGAFSFYH</sequence>
<keyword evidence="2" id="KW-0812">Transmembrane</keyword>
<feature type="transmembrane region" description="Helical" evidence="2">
    <location>
        <begin position="95"/>
        <end position="121"/>
    </location>
</feature>
<feature type="transmembrane region" description="Helical" evidence="2">
    <location>
        <begin position="133"/>
        <end position="155"/>
    </location>
</feature>
<keyword evidence="2" id="KW-0472">Membrane</keyword>
<proteinExistence type="predicted"/>
<name>A0ABR2YEA9_9CHLO</name>
<feature type="transmembrane region" description="Helical" evidence="2">
    <location>
        <begin position="175"/>
        <end position="194"/>
    </location>
</feature>
<keyword evidence="4" id="KW-1185">Reference proteome</keyword>
<protein>
    <recommendedName>
        <fullName evidence="5">Pali-domain-containing protein</fullName>
    </recommendedName>
</protein>
<feature type="region of interest" description="Disordered" evidence="1">
    <location>
        <begin position="354"/>
        <end position="448"/>
    </location>
</feature>
<feature type="transmembrane region" description="Helical" evidence="2">
    <location>
        <begin position="30"/>
        <end position="54"/>
    </location>
</feature>
<feature type="compositionally biased region" description="Polar residues" evidence="1">
    <location>
        <begin position="258"/>
        <end position="269"/>
    </location>
</feature>